<protein>
    <recommendedName>
        <fullName evidence="2">TadE-like domain-containing protein</fullName>
    </recommendedName>
</protein>
<evidence type="ECO:0000256" key="1">
    <source>
        <dbReference type="SAM" id="Phobius"/>
    </source>
</evidence>
<dbReference type="Proteomes" id="UP000006228">
    <property type="component" value="Unassembled WGS sequence"/>
</dbReference>
<keyword evidence="1" id="KW-0812">Transmembrane</keyword>
<dbReference type="GeneID" id="95570515"/>
<dbReference type="InterPro" id="IPR012495">
    <property type="entry name" value="TadE-like_dom"/>
</dbReference>
<organism evidence="3 4">
    <name type="scientific">Vibrio sinaloensis DSM 21326</name>
    <dbReference type="NCBI Taxonomy" id="945550"/>
    <lineage>
        <taxon>Bacteria</taxon>
        <taxon>Pseudomonadati</taxon>
        <taxon>Pseudomonadota</taxon>
        <taxon>Gammaproteobacteria</taxon>
        <taxon>Vibrionales</taxon>
        <taxon>Vibrionaceae</taxon>
        <taxon>Vibrio</taxon>
        <taxon>Vibrio oreintalis group</taxon>
    </lineage>
</organism>
<keyword evidence="1" id="KW-0472">Membrane</keyword>
<feature type="domain" description="TadE-like" evidence="2">
    <location>
        <begin position="6"/>
        <end position="48"/>
    </location>
</feature>
<proteinExistence type="predicted"/>
<name>E8MAB4_PHOS4</name>
<dbReference type="Pfam" id="PF07811">
    <property type="entry name" value="TadE"/>
    <property type="match status" value="1"/>
</dbReference>
<sequence>MKKRSGMAIIEFTLMSSFLMVLLMSVLSVGYLIFSMQAVSESVRVAARLAAVCQIGDDGVATYVANNSYAASLLAKNIEIEYLDADSNVLATPDSAEVWFVRARAKDLNYQLMAILSFLGENGVMDLSGFEMTIPSESLGLVPEGTNTDC</sequence>
<dbReference type="RefSeq" id="WP_008079284.1">
    <property type="nucleotide sequence ID" value="NZ_AEVT01000093.1"/>
</dbReference>
<evidence type="ECO:0000313" key="3">
    <source>
        <dbReference type="EMBL" id="EGA69063.1"/>
    </source>
</evidence>
<dbReference type="OrthoDB" id="6948598at2"/>
<gene>
    <name evidence="3" type="ORF">VISI1226_07148</name>
</gene>
<comment type="caution">
    <text evidence="3">The sequence shown here is derived from an EMBL/GenBank/DDBJ whole genome shotgun (WGS) entry which is preliminary data.</text>
</comment>
<evidence type="ECO:0000259" key="2">
    <source>
        <dbReference type="Pfam" id="PF07811"/>
    </source>
</evidence>
<feature type="transmembrane region" description="Helical" evidence="1">
    <location>
        <begin position="12"/>
        <end position="34"/>
    </location>
</feature>
<dbReference type="AlphaFoldDB" id="E8MAB4"/>
<evidence type="ECO:0000313" key="4">
    <source>
        <dbReference type="Proteomes" id="UP000006228"/>
    </source>
</evidence>
<reference evidence="3 4" key="1">
    <citation type="journal article" date="2012" name="Int. J. Syst. Evol. Microbiol.">
        <title>Vibrio caribbeanicus sp. nov., isolated from the marine sponge Scleritoderma cyanea.</title>
        <authorList>
            <person name="Hoffmann M."/>
            <person name="Monday S.R."/>
            <person name="Allard M.W."/>
            <person name="Strain E.A."/>
            <person name="Whittaker P."/>
            <person name="Naum M."/>
            <person name="McCarthy P.J."/>
            <person name="Lopez J.V."/>
            <person name="Fischer M."/>
            <person name="Brown E.W."/>
        </authorList>
    </citation>
    <scope>NUCLEOTIDE SEQUENCE [LARGE SCALE GENOMIC DNA]</scope>
    <source>
        <strain evidence="4">DSMZ 21326</strain>
    </source>
</reference>
<dbReference type="eggNOG" id="COG4961">
    <property type="taxonomic scope" value="Bacteria"/>
</dbReference>
<dbReference type="EMBL" id="AEVT01000093">
    <property type="protein sequence ID" value="EGA69063.1"/>
    <property type="molecule type" value="Genomic_DNA"/>
</dbReference>
<keyword evidence="1" id="KW-1133">Transmembrane helix</keyword>
<accession>E8MAB4</accession>